<evidence type="ECO:0000313" key="1">
    <source>
        <dbReference type="EMBL" id="MBK1871041.1"/>
    </source>
</evidence>
<dbReference type="EMBL" id="JAENHL010000008">
    <property type="protein sequence ID" value="MBK1871041.1"/>
    <property type="molecule type" value="Genomic_DNA"/>
</dbReference>
<dbReference type="Proteomes" id="UP000616151">
    <property type="component" value="Unassembled WGS sequence"/>
</dbReference>
<reference evidence="1" key="1">
    <citation type="submission" date="2021-01" db="EMBL/GenBank/DDBJ databases">
        <authorList>
            <person name="Sun Q."/>
        </authorList>
    </citation>
    <scope>NUCLEOTIDE SEQUENCE</scope>
    <source>
        <strain evidence="1">YIM B02566</strain>
    </source>
</reference>
<evidence type="ECO:0000313" key="2">
    <source>
        <dbReference type="Proteomes" id="UP000616151"/>
    </source>
</evidence>
<proteinExistence type="predicted"/>
<name>A0ACC5REW0_9HYPH</name>
<sequence>MPEAVTLHASCVALGDAGILIEGPPGSGKSDLVLRLIDEPGYGFGHLVLRGKLVCDDQTVIERRGDALVASCPKPIAGLFEIRGQGVVKVDHLPEVKLVLAVKLAKAAEIERMPEAAFRHVAGIALRQIGIDPGQASAPARIRAALTAVSHA</sequence>
<comment type="caution">
    <text evidence="1">The sequence shown here is derived from an EMBL/GenBank/DDBJ whole genome shotgun (WGS) entry which is preliminary data.</text>
</comment>
<gene>
    <name evidence="1" type="ORF">JHL16_32040</name>
</gene>
<keyword evidence="2" id="KW-1185">Reference proteome</keyword>
<accession>A0ACC5REW0</accession>
<keyword evidence="1" id="KW-0808">Transferase</keyword>
<protein>
    <submittedName>
        <fullName evidence="1">HPr kinase/phosphatase C-terminal domain-containing protein</fullName>
    </submittedName>
</protein>
<organism evidence="1 2">
    <name type="scientific">Taklimakanibacter albus</name>
    <dbReference type="NCBI Taxonomy" id="2800327"/>
    <lineage>
        <taxon>Bacteria</taxon>
        <taxon>Pseudomonadati</taxon>
        <taxon>Pseudomonadota</taxon>
        <taxon>Alphaproteobacteria</taxon>
        <taxon>Hyphomicrobiales</taxon>
        <taxon>Aestuariivirgaceae</taxon>
        <taxon>Taklimakanibacter</taxon>
    </lineage>
</organism>
<keyword evidence="1" id="KW-0418">Kinase</keyword>